<dbReference type="EMBL" id="JABSTR010000007">
    <property type="protein sequence ID" value="KAH9374652.1"/>
    <property type="molecule type" value="Genomic_DNA"/>
</dbReference>
<protein>
    <submittedName>
        <fullName evidence="1">Uncharacterized protein</fullName>
    </submittedName>
</protein>
<organism evidence="1 2">
    <name type="scientific">Haemaphysalis longicornis</name>
    <name type="common">Bush tick</name>
    <dbReference type="NCBI Taxonomy" id="44386"/>
    <lineage>
        <taxon>Eukaryota</taxon>
        <taxon>Metazoa</taxon>
        <taxon>Ecdysozoa</taxon>
        <taxon>Arthropoda</taxon>
        <taxon>Chelicerata</taxon>
        <taxon>Arachnida</taxon>
        <taxon>Acari</taxon>
        <taxon>Parasitiformes</taxon>
        <taxon>Ixodida</taxon>
        <taxon>Ixodoidea</taxon>
        <taxon>Ixodidae</taxon>
        <taxon>Haemaphysalinae</taxon>
        <taxon>Haemaphysalis</taxon>
    </lineage>
</organism>
<keyword evidence="2" id="KW-1185">Reference proteome</keyword>
<dbReference type="VEuPathDB" id="VectorBase:HLOH_053773"/>
<gene>
    <name evidence="1" type="ORF">HPB48_017224</name>
</gene>
<dbReference type="AlphaFoldDB" id="A0A9J6GJS1"/>
<dbReference type="OrthoDB" id="8192384at2759"/>
<proteinExistence type="predicted"/>
<comment type="caution">
    <text evidence="1">The sequence shown here is derived from an EMBL/GenBank/DDBJ whole genome shotgun (WGS) entry which is preliminary data.</text>
</comment>
<sequence length="165" mass="18266">MENLFGILSQMSGCNDHPTPMRFLIPINCSSFYSLARAPSGSSITQEVFLSNLLNHCASIDATDTQKKLDVLLDVGHLNAVHVMVKASFRLCQRVRGSKNAKENKVNQVQQVLLDVPSRQTLIFQKASFGLCQRVRGSKNGKEGKENKVNKVQQVLLDVPSRQGL</sequence>
<evidence type="ECO:0000313" key="1">
    <source>
        <dbReference type="EMBL" id="KAH9374652.1"/>
    </source>
</evidence>
<accession>A0A9J6GJS1</accession>
<evidence type="ECO:0000313" key="2">
    <source>
        <dbReference type="Proteomes" id="UP000821853"/>
    </source>
</evidence>
<reference evidence="1 2" key="1">
    <citation type="journal article" date="2020" name="Cell">
        <title>Large-Scale Comparative Analyses of Tick Genomes Elucidate Their Genetic Diversity and Vector Capacities.</title>
        <authorList>
            <consortium name="Tick Genome and Microbiome Consortium (TIGMIC)"/>
            <person name="Jia N."/>
            <person name="Wang J."/>
            <person name="Shi W."/>
            <person name="Du L."/>
            <person name="Sun Y."/>
            <person name="Zhan W."/>
            <person name="Jiang J.F."/>
            <person name="Wang Q."/>
            <person name="Zhang B."/>
            <person name="Ji P."/>
            <person name="Bell-Sakyi L."/>
            <person name="Cui X.M."/>
            <person name="Yuan T.T."/>
            <person name="Jiang B.G."/>
            <person name="Yang W.F."/>
            <person name="Lam T.T."/>
            <person name="Chang Q.C."/>
            <person name="Ding S.J."/>
            <person name="Wang X.J."/>
            <person name="Zhu J.G."/>
            <person name="Ruan X.D."/>
            <person name="Zhao L."/>
            <person name="Wei J.T."/>
            <person name="Ye R.Z."/>
            <person name="Que T.C."/>
            <person name="Du C.H."/>
            <person name="Zhou Y.H."/>
            <person name="Cheng J.X."/>
            <person name="Dai P.F."/>
            <person name="Guo W.B."/>
            <person name="Han X.H."/>
            <person name="Huang E.J."/>
            <person name="Li L.F."/>
            <person name="Wei W."/>
            <person name="Gao Y.C."/>
            <person name="Liu J.Z."/>
            <person name="Shao H.Z."/>
            <person name="Wang X."/>
            <person name="Wang C.C."/>
            <person name="Yang T.C."/>
            <person name="Huo Q.B."/>
            <person name="Li W."/>
            <person name="Chen H.Y."/>
            <person name="Chen S.E."/>
            <person name="Zhou L.G."/>
            <person name="Ni X.B."/>
            <person name="Tian J.H."/>
            <person name="Sheng Y."/>
            <person name="Liu T."/>
            <person name="Pan Y.S."/>
            <person name="Xia L.Y."/>
            <person name="Li J."/>
            <person name="Zhao F."/>
            <person name="Cao W.C."/>
        </authorList>
    </citation>
    <scope>NUCLEOTIDE SEQUENCE [LARGE SCALE GENOMIC DNA]</scope>
    <source>
        <strain evidence="1">HaeL-2018</strain>
    </source>
</reference>
<name>A0A9J6GJS1_HAELO</name>
<dbReference type="Proteomes" id="UP000821853">
    <property type="component" value="Chromosome 5"/>
</dbReference>